<reference evidence="1 2" key="1">
    <citation type="journal article" date="2020" name="J Geophys Res Biogeosci">
        <title>Magnetotaxis as an Adaptation to Enable Bacterial Shuttling of Microbial Sulfur and Sulfur Cycling Across Aquatic Oxic#Anoxic Interfaces.</title>
        <authorList>
            <person name="Li J."/>
            <person name="Liu P."/>
            <person name="Wang J."/>
            <person name="Roberts A.P."/>
            <person name="Pan Y."/>
        </authorList>
    </citation>
    <scope>NUCLEOTIDE SEQUENCE [LARGE SCALE GENOMIC DNA]</scope>
    <source>
        <strain evidence="1 2">MYR-1_YQ</strain>
    </source>
</reference>
<gene>
    <name evidence="1" type="ORF">HWQ67_10835</name>
</gene>
<proteinExistence type="predicted"/>
<comment type="caution">
    <text evidence="1">The sequence shown here is derived from an EMBL/GenBank/DDBJ whole genome shotgun (WGS) entry which is preliminary data.</text>
</comment>
<sequence>MCKNGYSRTDWAKVEAMTEEELEASIAADPDDIHEQVDWSQAFAGLPPRKKQINILIDADVLDWFRSKGSGYQSYINSVLRAFVASKTQEESQSDPR</sequence>
<protein>
    <submittedName>
        <fullName evidence="1">BrnA antitoxin family protein</fullName>
    </submittedName>
</protein>
<name>A0ABS6RZU4_9BACT</name>
<dbReference type="EMBL" id="JABXWD010000193">
    <property type="protein sequence ID" value="MBV6342081.1"/>
    <property type="molecule type" value="Genomic_DNA"/>
</dbReference>
<evidence type="ECO:0000313" key="1">
    <source>
        <dbReference type="EMBL" id="MBV6342081.1"/>
    </source>
</evidence>
<evidence type="ECO:0000313" key="2">
    <source>
        <dbReference type="Proteomes" id="UP001196980"/>
    </source>
</evidence>
<accession>A0ABS6RZU4</accession>
<keyword evidence="2" id="KW-1185">Reference proteome</keyword>
<dbReference type="Pfam" id="PF14384">
    <property type="entry name" value="BrnA_antitoxin"/>
    <property type="match status" value="1"/>
</dbReference>
<dbReference type="InterPro" id="IPR025528">
    <property type="entry name" value="BrnA_antitoxin"/>
</dbReference>
<organism evidence="1 2">
    <name type="scientific">Candidatus Magnetobacterium casense</name>
    <dbReference type="NCBI Taxonomy" id="1455061"/>
    <lineage>
        <taxon>Bacteria</taxon>
        <taxon>Pseudomonadati</taxon>
        <taxon>Nitrospirota</taxon>
        <taxon>Thermodesulfovibrionia</taxon>
        <taxon>Thermodesulfovibrionales</taxon>
        <taxon>Candidatus Magnetobacteriaceae</taxon>
        <taxon>Candidatus Magnetobacterium</taxon>
    </lineage>
</organism>
<dbReference type="Proteomes" id="UP001196980">
    <property type="component" value="Unassembled WGS sequence"/>
</dbReference>